<protein>
    <recommendedName>
        <fullName evidence="3">DUF4412 domain-containing protein</fullName>
    </recommendedName>
</protein>
<proteinExistence type="predicted"/>
<dbReference type="RefSeq" id="WP_142895235.1">
    <property type="nucleotide sequence ID" value="NZ_ML660053.1"/>
</dbReference>
<accession>A0A545TWM4</accession>
<comment type="caution">
    <text evidence="1">The sequence shown here is derived from an EMBL/GenBank/DDBJ whole genome shotgun (WGS) entry which is preliminary data.</text>
</comment>
<evidence type="ECO:0000313" key="2">
    <source>
        <dbReference type="Proteomes" id="UP000315252"/>
    </source>
</evidence>
<evidence type="ECO:0000313" key="1">
    <source>
        <dbReference type="EMBL" id="TQV81604.1"/>
    </source>
</evidence>
<dbReference type="Proteomes" id="UP000315252">
    <property type="component" value="Unassembled WGS sequence"/>
</dbReference>
<organism evidence="1 2">
    <name type="scientific">Denitrobaculum tricleocarpae</name>
    <dbReference type="NCBI Taxonomy" id="2591009"/>
    <lineage>
        <taxon>Bacteria</taxon>
        <taxon>Pseudomonadati</taxon>
        <taxon>Pseudomonadota</taxon>
        <taxon>Alphaproteobacteria</taxon>
        <taxon>Rhodospirillales</taxon>
        <taxon>Rhodospirillaceae</taxon>
        <taxon>Denitrobaculum</taxon>
    </lineage>
</organism>
<name>A0A545TWM4_9PROT</name>
<dbReference type="AlphaFoldDB" id="A0A545TWM4"/>
<dbReference type="EMBL" id="VHSH01000002">
    <property type="protein sequence ID" value="TQV81604.1"/>
    <property type="molecule type" value="Genomic_DNA"/>
</dbReference>
<dbReference type="OrthoDB" id="7348192at2"/>
<reference evidence="1 2" key="1">
    <citation type="submission" date="2019-06" db="EMBL/GenBank/DDBJ databases">
        <title>Whole genome sequence for Rhodospirillaceae sp. R148.</title>
        <authorList>
            <person name="Wang G."/>
        </authorList>
    </citation>
    <scope>NUCLEOTIDE SEQUENCE [LARGE SCALE GENOMIC DNA]</scope>
    <source>
        <strain evidence="1 2">R148</strain>
    </source>
</reference>
<keyword evidence="2" id="KW-1185">Reference proteome</keyword>
<gene>
    <name evidence="1" type="ORF">FKG95_04950</name>
</gene>
<sequence length="205" mass="22790">MLYRQVAQLSLFLAFISLVGLTGVVEAAGIPQRQASYSADAVFQINERQIASKVYHHEGKERREFRLAGVPQVLIMRPSENRVVYLLPLINVGMELTLGPGESLPDLRQFASLKPKKLGREKISGLSTTKYDVERLKAKNPYTVTLWLTDDGIPVQAEASDTRGDYRMLQSNIRRGVQDASLFEVPEGIKLAPVDAETLRGFFGG</sequence>
<evidence type="ECO:0008006" key="3">
    <source>
        <dbReference type="Google" id="ProtNLM"/>
    </source>
</evidence>